<feature type="transmembrane region" description="Helical" evidence="12">
    <location>
        <begin position="133"/>
        <end position="152"/>
    </location>
</feature>
<gene>
    <name evidence="14" type="primary">CMKLR1</name>
</gene>
<dbReference type="GeneTree" id="ENSGT01020000230438"/>
<evidence type="ECO:0000256" key="10">
    <source>
        <dbReference type="ARBA" id="ARBA00023224"/>
    </source>
</evidence>
<keyword evidence="7" id="KW-1015">Disulfide bond</keyword>
<dbReference type="PROSITE" id="PS50262">
    <property type="entry name" value="G_PROTEIN_RECEP_F1_2"/>
    <property type="match status" value="1"/>
</dbReference>
<dbReference type="GO" id="GO:0004930">
    <property type="term" value="F:G protein-coupled receptor activity"/>
    <property type="evidence" value="ECO:0007669"/>
    <property type="project" value="UniProtKB-KW"/>
</dbReference>
<evidence type="ECO:0000259" key="13">
    <source>
        <dbReference type="PROSITE" id="PS50262"/>
    </source>
</evidence>
<evidence type="ECO:0000256" key="6">
    <source>
        <dbReference type="ARBA" id="ARBA00023136"/>
    </source>
</evidence>
<dbReference type="GO" id="GO:0006954">
    <property type="term" value="P:inflammatory response"/>
    <property type="evidence" value="ECO:0007669"/>
    <property type="project" value="TreeGrafter"/>
</dbReference>
<dbReference type="SUPFAM" id="SSF81321">
    <property type="entry name" value="Family A G protein-coupled receptor-like"/>
    <property type="match status" value="1"/>
</dbReference>
<feature type="transmembrane region" description="Helical" evidence="12">
    <location>
        <begin position="164"/>
        <end position="182"/>
    </location>
</feature>
<feature type="domain" description="G-protein coupled receptors family 1 profile" evidence="13">
    <location>
        <begin position="38"/>
        <end position="265"/>
    </location>
</feature>
<protein>
    <recommendedName>
        <fullName evidence="13">G-protein coupled receptors family 1 profile domain-containing protein</fullName>
    </recommendedName>
</protein>
<organism evidence="14 15">
    <name type="scientific">Electrophorus electricus</name>
    <name type="common">Electric eel</name>
    <name type="synonym">Gymnotus electricus</name>
    <dbReference type="NCBI Taxonomy" id="8005"/>
    <lineage>
        <taxon>Eukaryota</taxon>
        <taxon>Metazoa</taxon>
        <taxon>Chordata</taxon>
        <taxon>Craniata</taxon>
        <taxon>Vertebrata</taxon>
        <taxon>Euteleostomi</taxon>
        <taxon>Actinopterygii</taxon>
        <taxon>Neopterygii</taxon>
        <taxon>Teleostei</taxon>
        <taxon>Ostariophysi</taxon>
        <taxon>Gymnotiformes</taxon>
        <taxon>Gymnotoidei</taxon>
        <taxon>Gymnotidae</taxon>
        <taxon>Electrophorus</taxon>
    </lineage>
</organism>
<keyword evidence="10" id="KW-0807">Transducer</keyword>
<dbReference type="PANTHER" id="PTHR24225">
    <property type="entry name" value="CHEMOTACTIC RECEPTOR"/>
    <property type="match status" value="1"/>
</dbReference>
<dbReference type="Proteomes" id="UP000314983">
    <property type="component" value="Chromosome 5"/>
</dbReference>
<dbReference type="Pfam" id="PF00001">
    <property type="entry name" value="7tm_1"/>
    <property type="match status" value="2"/>
</dbReference>
<dbReference type="InterPro" id="IPR000276">
    <property type="entry name" value="GPCR_Rhodpsn"/>
</dbReference>
<comment type="similarity">
    <text evidence="11">Belongs to the chemokine-like receptor (CMKLR) family.</text>
</comment>
<keyword evidence="6 12" id="KW-0472">Membrane</keyword>
<keyword evidence="3 12" id="KW-0812">Transmembrane</keyword>
<comment type="subcellular location">
    <subcellularLocation>
        <location evidence="1">Cell membrane</location>
        <topology evidence="1">Multi-pass membrane protein</topology>
    </subcellularLocation>
</comment>
<dbReference type="Gene3D" id="1.20.1070.10">
    <property type="entry name" value="Rhodopsin 7-helix transmembrane proteins"/>
    <property type="match status" value="2"/>
</dbReference>
<dbReference type="GO" id="GO:0004875">
    <property type="term" value="F:complement receptor activity"/>
    <property type="evidence" value="ECO:0007669"/>
    <property type="project" value="TreeGrafter"/>
</dbReference>
<feature type="transmembrane region" description="Helical" evidence="12">
    <location>
        <begin position="20"/>
        <end position="45"/>
    </location>
</feature>
<evidence type="ECO:0000313" key="15">
    <source>
        <dbReference type="Proteomes" id="UP000314983"/>
    </source>
</evidence>
<feature type="transmembrane region" description="Helical" evidence="12">
    <location>
        <begin position="57"/>
        <end position="79"/>
    </location>
</feature>
<reference evidence="15" key="1">
    <citation type="journal article" date="2014" name="Science">
        <title>Nonhuman genetics. Genomic basis for the convergent evolution of electric organs.</title>
        <authorList>
            <person name="Gallant J.R."/>
            <person name="Traeger L.L."/>
            <person name="Volkening J.D."/>
            <person name="Moffett H."/>
            <person name="Chen P.H."/>
            <person name="Novina C.D."/>
            <person name="Phillips G.N.Jr."/>
            <person name="Anand R."/>
            <person name="Wells G.B."/>
            <person name="Pinch M."/>
            <person name="Guth R."/>
            <person name="Unguez G.A."/>
            <person name="Albert J.S."/>
            <person name="Zakon H.H."/>
            <person name="Samanta M.P."/>
            <person name="Sussman M.R."/>
        </authorList>
    </citation>
    <scope>NUCLEOTIDE SEQUENCE [LARGE SCALE GENOMIC DNA]</scope>
</reference>
<keyword evidence="9" id="KW-0325">Glycoprotein</keyword>
<dbReference type="PANTHER" id="PTHR24225:SF0">
    <property type="entry name" value="N-FORMYL PEPTIDE RECEPTOR 2"/>
    <property type="match status" value="1"/>
</dbReference>
<dbReference type="Ensembl" id="ENSEEET00000004777.2">
    <property type="protein sequence ID" value="ENSEEEP00000004711.2"/>
    <property type="gene ID" value="ENSEEEG00000003028.2"/>
</dbReference>
<reference evidence="14" key="3">
    <citation type="submission" date="2020-05" db="EMBL/GenBank/DDBJ databases">
        <title>Electrophorus electricus (electric eel) genome, fEleEle1, primary haplotype.</title>
        <authorList>
            <person name="Myers G."/>
            <person name="Meyer A."/>
            <person name="Fedrigo O."/>
            <person name="Formenti G."/>
            <person name="Rhie A."/>
            <person name="Tracey A."/>
            <person name="Sims Y."/>
            <person name="Jarvis E.D."/>
        </authorList>
    </citation>
    <scope>NUCLEOTIDE SEQUENCE [LARGE SCALE GENOMIC DNA]</scope>
</reference>
<proteinExistence type="inferred from homology"/>
<reference evidence="15" key="2">
    <citation type="journal article" date="2017" name="Sci. Adv.">
        <title>A tail of two voltages: Proteomic comparison of the three electric organs of the electric eel.</title>
        <authorList>
            <person name="Traeger L.L."/>
            <person name="Sabat G."/>
            <person name="Barrett-Wilt G.A."/>
            <person name="Wells G.B."/>
            <person name="Sussman M.R."/>
        </authorList>
    </citation>
    <scope>NUCLEOTIDE SEQUENCE [LARGE SCALE GENOMIC DNA]</scope>
</reference>
<keyword evidence="5" id="KW-0297">G-protein coupled receptor</keyword>
<evidence type="ECO:0000256" key="5">
    <source>
        <dbReference type="ARBA" id="ARBA00023040"/>
    </source>
</evidence>
<evidence type="ECO:0000256" key="1">
    <source>
        <dbReference type="ARBA" id="ARBA00004651"/>
    </source>
</evidence>
<sequence>MDFTLDYSNYILPTCSGEVLCIALVVINAVIFLLGIVGNGVVICITGLKIKKSVNTTWYLSLAVSDFLLCFFLLFNVFYMATSDWTFEIFICKFMSFIMLLNMFSSIFLLVIISAVHCGAVMVPMWAQNQRTIIMLAWIVSALLSTPSAIYRNIKDDHMTSIKTIMTVLILCFFICWFPFHTVAFMEPDAKYYSLVPTGQKIAATLLTANSFMNPFLYALMGKDFKRTFYAVLSKIECAIKEERRSTVRGTSITNSGEGRLSTTV</sequence>
<evidence type="ECO:0000256" key="7">
    <source>
        <dbReference type="ARBA" id="ARBA00023157"/>
    </source>
</evidence>
<evidence type="ECO:0000256" key="3">
    <source>
        <dbReference type="ARBA" id="ARBA00022692"/>
    </source>
</evidence>
<feature type="transmembrane region" description="Helical" evidence="12">
    <location>
        <begin position="202"/>
        <end position="220"/>
    </location>
</feature>
<evidence type="ECO:0000256" key="4">
    <source>
        <dbReference type="ARBA" id="ARBA00022989"/>
    </source>
</evidence>
<dbReference type="GO" id="GO:0005886">
    <property type="term" value="C:plasma membrane"/>
    <property type="evidence" value="ECO:0007669"/>
    <property type="project" value="UniProtKB-SubCell"/>
</dbReference>
<name>A0A4W4DZD1_ELEEL</name>
<accession>A0A4W4DZD1</accession>
<evidence type="ECO:0000256" key="9">
    <source>
        <dbReference type="ARBA" id="ARBA00023180"/>
    </source>
</evidence>
<dbReference type="PRINTS" id="PR00237">
    <property type="entry name" value="GPCRRHODOPSN"/>
</dbReference>
<dbReference type="PRINTS" id="PR00526">
    <property type="entry name" value="FMETLEUPHER"/>
</dbReference>
<dbReference type="GO" id="GO:0007204">
    <property type="term" value="P:positive regulation of cytosolic calcium ion concentration"/>
    <property type="evidence" value="ECO:0007669"/>
    <property type="project" value="TreeGrafter"/>
</dbReference>
<dbReference type="InterPro" id="IPR000826">
    <property type="entry name" value="Formyl_rcpt-rel"/>
</dbReference>
<evidence type="ECO:0000256" key="12">
    <source>
        <dbReference type="SAM" id="Phobius"/>
    </source>
</evidence>
<reference evidence="14" key="4">
    <citation type="submission" date="2025-08" db="UniProtKB">
        <authorList>
            <consortium name="Ensembl"/>
        </authorList>
    </citation>
    <scope>IDENTIFICATION</scope>
</reference>
<keyword evidence="15" id="KW-1185">Reference proteome</keyword>
<dbReference type="InterPro" id="IPR017452">
    <property type="entry name" value="GPCR_Rhodpsn_7TM"/>
</dbReference>
<reference evidence="14" key="5">
    <citation type="submission" date="2025-09" db="UniProtKB">
        <authorList>
            <consortium name="Ensembl"/>
        </authorList>
    </citation>
    <scope>IDENTIFICATION</scope>
</reference>
<evidence type="ECO:0000256" key="11">
    <source>
        <dbReference type="ARBA" id="ARBA00025736"/>
    </source>
</evidence>
<dbReference type="AlphaFoldDB" id="A0A4W4DZD1"/>
<feature type="transmembrane region" description="Helical" evidence="12">
    <location>
        <begin position="108"/>
        <end position="127"/>
    </location>
</feature>
<evidence type="ECO:0000313" key="14">
    <source>
        <dbReference type="Ensembl" id="ENSEEEP00000004711.2"/>
    </source>
</evidence>
<keyword evidence="8" id="KW-0675">Receptor</keyword>
<keyword evidence="2" id="KW-1003">Cell membrane</keyword>
<evidence type="ECO:0000256" key="2">
    <source>
        <dbReference type="ARBA" id="ARBA00022475"/>
    </source>
</evidence>
<evidence type="ECO:0000256" key="8">
    <source>
        <dbReference type="ARBA" id="ARBA00023170"/>
    </source>
</evidence>
<keyword evidence="4 12" id="KW-1133">Transmembrane helix</keyword>
<dbReference type="GO" id="GO:0007200">
    <property type="term" value="P:phospholipase C-activating G protein-coupled receptor signaling pathway"/>
    <property type="evidence" value="ECO:0007669"/>
    <property type="project" value="TreeGrafter"/>
</dbReference>